<dbReference type="Pfam" id="PF00990">
    <property type="entry name" value="GGDEF"/>
    <property type="match status" value="1"/>
</dbReference>
<evidence type="ECO:0000256" key="4">
    <source>
        <dbReference type="ARBA" id="ARBA00023134"/>
    </source>
</evidence>
<comment type="pathway">
    <text evidence="2">Purine metabolism; 3',5'-cyclic di-GMP biosynthesis.</text>
</comment>
<dbReference type="AlphaFoldDB" id="A0A4R6EYU9"/>
<keyword evidence="7" id="KW-0812">Transmembrane</keyword>
<dbReference type="SMART" id="SM00267">
    <property type="entry name" value="GGDEF"/>
    <property type="match status" value="1"/>
</dbReference>
<name>A0A4R6EYU9_SCAGO</name>
<dbReference type="PROSITE" id="PS50887">
    <property type="entry name" value="GGDEF"/>
    <property type="match status" value="1"/>
</dbReference>
<dbReference type="Gene3D" id="3.30.70.270">
    <property type="match status" value="1"/>
</dbReference>
<dbReference type="InterPro" id="IPR043128">
    <property type="entry name" value="Rev_trsase/Diguanyl_cyclase"/>
</dbReference>
<evidence type="ECO:0000259" key="8">
    <source>
        <dbReference type="PROSITE" id="PS50887"/>
    </source>
</evidence>
<evidence type="ECO:0000313" key="10">
    <source>
        <dbReference type="Proteomes" id="UP000295530"/>
    </source>
</evidence>
<feature type="transmembrane region" description="Helical" evidence="7">
    <location>
        <begin position="315"/>
        <end position="339"/>
    </location>
</feature>
<dbReference type="InterPro" id="IPR000160">
    <property type="entry name" value="GGDEF_dom"/>
</dbReference>
<dbReference type="PANTHER" id="PTHR45138">
    <property type="entry name" value="REGULATORY COMPONENTS OF SENSORY TRANSDUCTION SYSTEM"/>
    <property type="match status" value="1"/>
</dbReference>
<reference evidence="9 10" key="1">
    <citation type="submission" date="2019-03" db="EMBL/GenBank/DDBJ databases">
        <title>Genomic analyses of the natural microbiome of Caenorhabditis elegans.</title>
        <authorList>
            <person name="Samuel B."/>
        </authorList>
    </citation>
    <scope>NUCLEOTIDE SEQUENCE [LARGE SCALE GENOMIC DNA]</scope>
    <source>
        <strain evidence="9 10">BIGb0156</strain>
    </source>
</reference>
<dbReference type="InterPro" id="IPR029787">
    <property type="entry name" value="Nucleotide_cyclase"/>
</dbReference>
<keyword evidence="7" id="KW-1133">Transmembrane helix</keyword>
<comment type="cofactor">
    <cofactor evidence="1">
        <name>Mg(2+)</name>
        <dbReference type="ChEBI" id="CHEBI:18420"/>
    </cofactor>
</comment>
<dbReference type="RefSeq" id="WP_133459735.1">
    <property type="nucleotide sequence ID" value="NZ_SNVX01000001.1"/>
</dbReference>
<dbReference type="OrthoDB" id="9812260at2"/>
<keyword evidence="4" id="KW-0342">GTP-binding</keyword>
<dbReference type="InterPro" id="IPR050469">
    <property type="entry name" value="Diguanylate_Cyclase"/>
</dbReference>
<dbReference type="EC" id="2.7.7.65" evidence="3"/>
<keyword evidence="6" id="KW-0175">Coiled coil</keyword>
<dbReference type="EMBL" id="SNVX01000001">
    <property type="protein sequence ID" value="TDN64086.1"/>
    <property type="molecule type" value="Genomic_DNA"/>
</dbReference>
<accession>A0A4R6EYU9</accession>
<dbReference type="GO" id="GO:0052621">
    <property type="term" value="F:diguanylate cyclase activity"/>
    <property type="evidence" value="ECO:0007669"/>
    <property type="project" value="UniProtKB-EC"/>
</dbReference>
<feature type="coiled-coil region" evidence="6">
    <location>
        <begin position="373"/>
        <end position="403"/>
    </location>
</feature>
<dbReference type="SUPFAM" id="SSF55073">
    <property type="entry name" value="Nucleotide cyclase"/>
    <property type="match status" value="1"/>
</dbReference>
<dbReference type="GO" id="GO:0005525">
    <property type="term" value="F:GTP binding"/>
    <property type="evidence" value="ECO:0007669"/>
    <property type="project" value="UniProtKB-KW"/>
</dbReference>
<evidence type="ECO:0000256" key="7">
    <source>
        <dbReference type="SAM" id="Phobius"/>
    </source>
</evidence>
<keyword evidence="4" id="KW-0547">Nucleotide-binding</keyword>
<evidence type="ECO:0000256" key="1">
    <source>
        <dbReference type="ARBA" id="ARBA00001946"/>
    </source>
</evidence>
<evidence type="ECO:0000256" key="3">
    <source>
        <dbReference type="ARBA" id="ARBA00012528"/>
    </source>
</evidence>
<dbReference type="PANTHER" id="PTHR45138:SF9">
    <property type="entry name" value="DIGUANYLATE CYCLASE DGCM-RELATED"/>
    <property type="match status" value="1"/>
</dbReference>
<evidence type="ECO:0000313" key="9">
    <source>
        <dbReference type="EMBL" id="TDN64086.1"/>
    </source>
</evidence>
<feature type="domain" description="GGDEF" evidence="8">
    <location>
        <begin position="430"/>
        <end position="562"/>
    </location>
</feature>
<sequence length="566" mass="64104">MKTLLAINSPLIKKIATISFLIVCLASVLSWELIKDAYDHYSQAQNNIEQFSDFYRVLDVSNKLAEERGYANQLIFASAANMAHAKAAFFRSQIETDKALTKVPQDILSSALLQSTLSHLIRGREDVDLYAAGPRTDPLEAKKAVDMMMESTEYFHNVLFVKTESFIKLEPTAFSAILQGQALGELRNSTGKLGSYFLYYLNTGKPLSESQLEKISRAWQKIETQWWLLGIPTSYSSDTHSFRTLMLQTRHNFQNKGAALIRHLQNQSENREPYSVSVSEFTVRYQNSLNTFNDMLQMYLFNVHQYYGKVKNQALAHFILTLIILFSIYALASVGILYIHFKVVKPLLKLNIRAKSMGEEDESSAPYQEVCEIKALQSSLDKLEEHIDENRQLRDELKKLTEIDALTGVLNRRGFELRGKQLLATVSEEMPVWLVLLDIDHFKRINDTWGHPAGDKVLAHLGETLNHAALPDWVVARIGGEEFAVMFRSDSQQDVLSHVRQLQMACRNMRVTTETGDVIQLTASFGVAKGAPADLTKTMYEADQALYQSKESGRDKITGIEEAQSH</sequence>
<proteinExistence type="predicted"/>
<gene>
    <name evidence="9" type="ORF">EC847_1019</name>
</gene>
<evidence type="ECO:0000256" key="2">
    <source>
        <dbReference type="ARBA" id="ARBA00004665"/>
    </source>
</evidence>
<evidence type="ECO:0000256" key="5">
    <source>
        <dbReference type="ARBA" id="ARBA00034247"/>
    </source>
</evidence>
<keyword evidence="7" id="KW-0472">Membrane</keyword>
<comment type="caution">
    <text evidence="9">The sequence shown here is derived from an EMBL/GenBank/DDBJ whole genome shotgun (WGS) entry which is preliminary data.</text>
</comment>
<comment type="catalytic activity">
    <reaction evidence="5">
        <text>2 GTP = 3',3'-c-di-GMP + 2 diphosphate</text>
        <dbReference type="Rhea" id="RHEA:24898"/>
        <dbReference type="ChEBI" id="CHEBI:33019"/>
        <dbReference type="ChEBI" id="CHEBI:37565"/>
        <dbReference type="ChEBI" id="CHEBI:58805"/>
        <dbReference type="EC" id="2.7.7.65"/>
    </reaction>
</comment>
<keyword evidence="10" id="KW-1185">Reference proteome</keyword>
<dbReference type="NCBIfam" id="TIGR00254">
    <property type="entry name" value="GGDEF"/>
    <property type="match status" value="1"/>
</dbReference>
<dbReference type="CDD" id="cd01949">
    <property type="entry name" value="GGDEF"/>
    <property type="match status" value="1"/>
</dbReference>
<dbReference type="FunFam" id="3.30.70.270:FF:000001">
    <property type="entry name" value="Diguanylate cyclase domain protein"/>
    <property type="match status" value="1"/>
</dbReference>
<organism evidence="9 10">
    <name type="scientific">Scandinavium goeteborgense</name>
    <dbReference type="NCBI Taxonomy" id="1851514"/>
    <lineage>
        <taxon>Bacteria</taxon>
        <taxon>Pseudomonadati</taxon>
        <taxon>Pseudomonadota</taxon>
        <taxon>Gammaproteobacteria</taxon>
        <taxon>Enterobacterales</taxon>
        <taxon>Enterobacteriaceae</taxon>
        <taxon>Scandinavium</taxon>
    </lineage>
</organism>
<dbReference type="Proteomes" id="UP000295530">
    <property type="component" value="Unassembled WGS sequence"/>
</dbReference>
<evidence type="ECO:0000256" key="6">
    <source>
        <dbReference type="SAM" id="Coils"/>
    </source>
</evidence>
<protein>
    <recommendedName>
        <fullName evidence="3">diguanylate cyclase</fullName>
        <ecNumber evidence="3">2.7.7.65</ecNumber>
    </recommendedName>
</protein>